<proteinExistence type="predicted"/>
<dbReference type="STRING" id="935700.jaqu_10270"/>
<dbReference type="NCBIfam" id="TIGR02218">
    <property type="entry name" value="phg_TIGR02218"/>
    <property type="match status" value="1"/>
</dbReference>
<dbReference type="EMBL" id="JYFE01000020">
    <property type="protein sequence ID" value="KIT17296.1"/>
    <property type="molecule type" value="Genomic_DNA"/>
</dbReference>
<name>A0A0D1EJY3_9RHOB</name>
<dbReference type="Pfam" id="PF09356">
    <property type="entry name" value="Phage_BR0599"/>
    <property type="match status" value="1"/>
</dbReference>
<dbReference type="PATRIC" id="fig|935700.4.peg.1072"/>
<dbReference type="InterPro" id="IPR011928">
    <property type="entry name" value="Phage_phiJL001_Gp84"/>
</dbReference>
<feature type="domain" description="Bacteriophage phiJL001 Gp84 C-terminal" evidence="1">
    <location>
        <begin position="193"/>
        <end position="273"/>
    </location>
</feature>
<dbReference type="AlphaFoldDB" id="A0A0D1EJY3"/>
<protein>
    <recommendedName>
        <fullName evidence="1">Bacteriophage phiJL001 Gp84 C-terminal domain-containing protein</fullName>
    </recommendedName>
</protein>
<gene>
    <name evidence="2" type="ORF">jaqu_10270</name>
</gene>
<dbReference type="Proteomes" id="UP000032232">
    <property type="component" value="Unassembled WGS sequence"/>
</dbReference>
<dbReference type="OrthoDB" id="1633386at2"/>
<sequence length="286" mass="30805">MTELQKRMAGGASSTCRAWVIHRRDGLTLGFTDHDGDLMVDGVQCSATSGLTAGALQFGTGLAVDNAEVVGALSDDALTTDDIRAGRWDGAEVVAYLVDWREPDVFEILFRGSLGEITEGGGQFSAELRGISEALNTVRGRVYHSRCDAALGDARCAVDLDAPGRSLVAEIIEVTEGGRVLWLNDGSGFEDYWFERGRVRMLSGAAVDLVELVKFDKAERGGRRIELWSSIGASIAVGDQVRIETGCDKSMSTCRDKFENLLNFRGFPHIPGDNWTLALPATGAGR</sequence>
<dbReference type="RefSeq" id="WP_043917863.1">
    <property type="nucleotide sequence ID" value="NZ_FZPF01000007.1"/>
</dbReference>
<dbReference type="InterPro" id="IPR018964">
    <property type="entry name" value="Phage_phiJL001_Gp84_C"/>
</dbReference>
<dbReference type="Pfam" id="PF09931">
    <property type="entry name" value="Phage_phiJL001_Gp84_N"/>
    <property type="match status" value="1"/>
</dbReference>
<accession>A0A0D1EJY3</accession>
<comment type="caution">
    <text evidence="2">The sequence shown here is derived from an EMBL/GenBank/DDBJ whole genome shotgun (WGS) entry which is preliminary data.</text>
</comment>
<evidence type="ECO:0000259" key="1">
    <source>
        <dbReference type="Pfam" id="PF09356"/>
    </source>
</evidence>
<evidence type="ECO:0000313" key="3">
    <source>
        <dbReference type="Proteomes" id="UP000032232"/>
    </source>
</evidence>
<organism evidence="2 3">
    <name type="scientific">Jannaschia aquimarina</name>
    <dbReference type="NCBI Taxonomy" id="935700"/>
    <lineage>
        <taxon>Bacteria</taxon>
        <taxon>Pseudomonadati</taxon>
        <taxon>Pseudomonadota</taxon>
        <taxon>Alphaproteobacteria</taxon>
        <taxon>Rhodobacterales</taxon>
        <taxon>Roseobacteraceae</taxon>
        <taxon>Jannaschia</taxon>
    </lineage>
</organism>
<keyword evidence="3" id="KW-1185">Reference proteome</keyword>
<evidence type="ECO:0000313" key="2">
    <source>
        <dbReference type="EMBL" id="KIT17296.1"/>
    </source>
</evidence>
<reference evidence="2 3" key="1">
    <citation type="submission" date="2015-02" db="EMBL/GenBank/DDBJ databases">
        <title>Genome Sequence of Jannaschia aquimarina DSM28248, a member of the Roseobacter clade.</title>
        <authorList>
            <person name="Voget S."/>
            <person name="Daniel R."/>
        </authorList>
    </citation>
    <scope>NUCLEOTIDE SEQUENCE [LARGE SCALE GENOMIC DNA]</scope>
    <source>
        <strain evidence="2 3">GSW-M26</strain>
    </source>
</reference>